<sequence length="223" mass="25056">MSEVLRHGVPMPLEWEAPSGWLGRLSLAQGCRVVEVKHFLGLAARGVRDVDSAFVGDIASVVRYRCGLPPTAFRRVEVALQSMDVQWLRHAGWPRFRYCPLCLSERQTPYFDIYWRFLHFGVCLVHGCDLQLRCPGCQGQISAPSDVFKSAAGRAGCASQNHCQRCSWDLARAPAMPSRHGLPLAEDLEARLLEPQAPVPKEPSARARNRVKVPDSWPWLTER</sequence>
<proteinExistence type="predicted"/>
<dbReference type="OrthoDB" id="9036115at2"/>
<dbReference type="RefSeq" id="WP_088482752.1">
    <property type="nucleotide sequence ID" value="NZ_SGUE01000018.1"/>
</dbReference>
<dbReference type="EMBL" id="NISI01000002">
    <property type="protein sequence ID" value="OWR04617.1"/>
    <property type="molecule type" value="Genomic_DNA"/>
</dbReference>
<reference evidence="3 4" key="1">
    <citation type="journal article" date="2007" name="Int. J. Syst. Evol. Microbiol.">
        <title>Description of Pelomonas aquatica sp. nov. and Pelomonas puraquae sp. nov., isolated from industrial and haemodialysis water.</title>
        <authorList>
            <person name="Gomila M."/>
            <person name="Bowien B."/>
            <person name="Falsen E."/>
            <person name="Moore E.R."/>
            <person name="Lalucat J."/>
        </authorList>
    </citation>
    <scope>NUCLEOTIDE SEQUENCE [LARGE SCALE GENOMIC DNA]</scope>
    <source>
        <strain evidence="3 4">CCUG 52769</strain>
    </source>
</reference>
<gene>
    <name evidence="3" type="ORF">CDO81_08525</name>
</gene>
<evidence type="ECO:0000256" key="1">
    <source>
        <dbReference type="SAM" id="MobiDB-lite"/>
    </source>
</evidence>
<evidence type="ECO:0000259" key="2">
    <source>
        <dbReference type="Pfam" id="PF06527"/>
    </source>
</evidence>
<name>A0A254NE20_9BURK</name>
<protein>
    <recommendedName>
        <fullName evidence="2">TniQ domain-containing protein</fullName>
    </recommendedName>
</protein>
<accession>A0A254NE20</accession>
<feature type="region of interest" description="Disordered" evidence="1">
    <location>
        <begin position="195"/>
        <end position="223"/>
    </location>
</feature>
<feature type="domain" description="TniQ" evidence="2">
    <location>
        <begin position="10"/>
        <end position="130"/>
    </location>
</feature>
<organism evidence="3 4">
    <name type="scientific">Roseateles puraquae</name>
    <dbReference type="NCBI Taxonomy" id="431059"/>
    <lineage>
        <taxon>Bacteria</taxon>
        <taxon>Pseudomonadati</taxon>
        <taxon>Pseudomonadota</taxon>
        <taxon>Betaproteobacteria</taxon>
        <taxon>Burkholderiales</taxon>
        <taxon>Sphaerotilaceae</taxon>
        <taxon>Roseateles</taxon>
    </lineage>
</organism>
<dbReference type="AlphaFoldDB" id="A0A254NE20"/>
<dbReference type="InterPro" id="IPR009492">
    <property type="entry name" value="TniQ"/>
</dbReference>
<comment type="caution">
    <text evidence="3">The sequence shown here is derived from an EMBL/GenBank/DDBJ whole genome shotgun (WGS) entry which is preliminary data.</text>
</comment>
<keyword evidence="4" id="KW-1185">Reference proteome</keyword>
<dbReference type="Proteomes" id="UP000197446">
    <property type="component" value="Unassembled WGS sequence"/>
</dbReference>
<evidence type="ECO:0000313" key="3">
    <source>
        <dbReference type="EMBL" id="OWR04617.1"/>
    </source>
</evidence>
<dbReference type="Pfam" id="PF06527">
    <property type="entry name" value="TniQ"/>
    <property type="match status" value="1"/>
</dbReference>
<evidence type="ECO:0000313" key="4">
    <source>
        <dbReference type="Proteomes" id="UP000197446"/>
    </source>
</evidence>